<dbReference type="PROSITE" id="PS50966">
    <property type="entry name" value="ZF_SWIM"/>
    <property type="match status" value="1"/>
</dbReference>
<dbReference type="AlphaFoldDB" id="A0A109IMQ2"/>
<dbReference type="GO" id="GO:0008270">
    <property type="term" value="F:zinc ion binding"/>
    <property type="evidence" value="ECO:0007669"/>
    <property type="project" value="InterPro"/>
</dbReference>
<evidence type="ECO:0000313" key="2">
    <source>
        <dbReference type="Proteomes" id="UP000198226"/>
    </source>
</evidence>
<evidence type="ECO:0000313" key="1">
    <source>
        <dbReference type="EMBL" id="SCG74230.1"/>
    </source>
</evidence>
<dbReference type="PANTHER" id="PTHR38133:SF1">
    <property type="entry name" value="SLR1429 PROTEIN"/>
    <property type="match status" value="1"/>
</dbReference>
<organism evidence="1 2">
    <name type="scientific">Micromonospora rifamycinica</name>
    <dbReference type="NCBI Taxonomy" id="291594"/>
    <lineage>
        <taxon>Bacteria</taxon>
        <taxon>Bacillati</taxon>
        <taxon>Actinomycetota</taxon>
        <taxon>Actinomycetes</taxon>
        <taxon>Micromonosporales</taxon>
        <taxon>Micromonosporaceae</taxon>
        <taxon>Micromonospora</taxon>
    </lineage>
</organism>
<keyword evidence="2" id="KW-1185">Reference proteome</keyword>
<accession>A0A109IMQ2</accession>
<sequence length="187" mass="20325">MIPAEFGATPWGRAWVRTAASTASAGPNALLPKARSLARNHAVTLSATGGHLEADVVVSGVGNRVRIELPPWPADVQEEAKRLIAKAMADNRGLAPGDLPDTLDAEFRHHGISIGIRLDDLVSECDCRSRRRPCVHVLATIYTLSQRVDERPELAIELRMSPTEIAPPPDPDWIPLTRLDPDTFYGG</sequence>
<dbReference type="Proteomes" id="UP000198226">
    <property type="component" value="Chromosome I"/>
</dbReference>
<proteinExistence type="predicted"/>
<dbReference type="InterPro" id="IPR007527">
    <property type="entry name" value="Znf_SWIM"/>
</dbReference>
<dbReference type="EMBL" id="LT607752">
    <property type="protein sequence ID" value="SCG74230.1"/>
    <property type="molecule type" value="Genomic_DNA"/>
</dbReference>
<reference evidence="2" key="1">
    <citation type="submission" date="2016-06" db="EMBL/GenBank/DDBJ databases">
        <authorList>
            <person name="Varghese N."/>
            <person name="Submissions Spin"/>
        </authorList>
    </citation>
    <scope>NUCLEOTIDE SEQUENCE [LARGE SCALE GENOMIC DNA]</scope>
    <source>
        <strain evidence="2">DSM 44983</strain>
    </source>
</reference>
<name>A0A109IMQ2_9ACTN</name>
<protein>
    <submittedName>
        <fullName evidence="1">Uncharacterized protein</fullName>
    </submittedName>
</protein>
<gene>
    <name evidence="1" type="ORF">GA0070623_3868</name>
</gene>
<dbReference type="Pfam" id="PF04434">
    <property type="entry name" value="SWIM"/>
    <property type="match status" value="1"/>
</dbReference>
<dbReference type="PANTHER" id="PTHR38133">
    <property type="entry name" value="SLR1429 PROTEIN"/>
    <property type="match status" value="1"/>
</dbReference>
<dbReference type="RefSeq" id="WP_067304542.1">
    <property type="nucleotide sequence ID" value="NZ_LRMV01000024.1"/>
</dbReference>